<dbReference type="Proteomes" id="UP001249020">
    <property type="component" value="Unassembled WGS sequence"/>
</dbReference>
<gene>
    <name evidence="1" type="ORF">RM544_15060</name>
</gene>
<protein>
    <submittedName>
        <fullName evidence="1">Uncharacterized protein</fullName>
    </submittedName>
</protein>
<sequence length="107" mass="11604">MRLFSTLVFAVILPSCSLLPSIKDRVYVMEQGPNSYIVTVGWGKFSELTKMAISTEDKVSLLSGFALEEVVARGLCESAGVPNGDVELLGWEGRGDKGIRVVCTNLH</sequence>
<dbReference type="AlphaFoldDB" id="A0AAW8R4A0"/>
<organism evidence="1 2">
    <name type="scientific">Brumicola blandensis</name>
    <dbReference type="NCBI Taxonomy" id="3075611"/>
    <lineage>
        <taxon>Bacteria</taxon>
        <taxon>Pseudomonadati</taxon>
        <taxon>Pseudomonadota</taxon>
        <taxon>Gammaproteobacteria</taxon>
        <taxon>Alteromonadales</taxon>
        <taxon>Alteromonadaceae</taxon>
        <taxon>Brumicola</taxon>
    </lineage>
</organism>
<accession>A0AAW8R4A0</accession>
<dbReference type="EMBL" id="JAVRIE010000006">
    <property type="protein sequence ID" value="MDT0583869.1"/>
    <property type="molecule type" value="Genomic_DNA"/>
</dbReference>
<evidence type="ECO:0000313" key="2">
    <source>
        <dbReference type="Proteomes" id="UP001249020"/>
    </source>
</evidence>
<proteinExistence type="predicted"/>
<name>A0AAW8R4A0_9ALTE</name>
<keyword evidence="2" id="KW-1185">Reference proteome</keyword>
<dbReference type="RefSeq" id="WP_311362627.1">
    <property type="nucleotide sequence ID" value="NZ_JAVRIE010000006.1"/>
</dbReference>
<comment type="caution">
    <text evidence="1">The sequence shown here is derived from an EMBL/GenBank/DDBJ whole genome shotgun (WGS) entry which is preliminary data.</text>
</comment>
<reference evidence="1 2" key="1">
    <citation type="submission" date="2023-09" db="EMBL/GenBank/DDBJ databases">
        <authorList>
            <person name="Rey-Velasco X."/>
        </authorList>
    </citation>
    <scope>NUCLEOTIDE SEQUENCE [LARGE SCALE GENOMIC DNA]</scope>
    <source>
        <strain evidence="1 2">W409</strain>
    </source>
</reference>
<evidence type="ECO:0000313" key="1">
    <source>
        <dbReference type="EMBL" id="MDT0583869.1"/>
    </source>
</evidence>